<dbReference type="RefSeq" id="WP_143760099.1">
    <property type="nucleotide sequence ID" value="NZ_BDQM01000011.1"/>
</dbReference>
<evidence type="ECO:0000313" key="1">
    <source>
        <dbReference type="EMBL" id="GAW96121.1"/>
    </source>
</evidence>
<keyword evidence="2" id="KW-1185">Reference proteome</keyword>
<comment type="caution">
    <text evidence="1">The sequence shown here is derived from an EMBL/GenBank/DDBJ whole genome shotgun (WGS) entry which is preliminary data.</text>
</comment>
<dbReference type="Proteomes" id="UP000197068">
    <property type="component" value="Unassembled WGS sequence"/>
</dbReference>
<evidence type="ECO:0008006" key="3">
    <source>
        <dbReference type="Google" id="ProtNLM"/>
    </source>
</evidence>
<sequence length="55" mass="6086">MNKKAIELFLAEHKNTRTVKAIELLLSGDGGVTIAKALGISKQAVYKIRDKYIKV</sequence>
<reference evidence="1 2" key="1">
    <citation type="submission" date="2017-06" db="EMBL/GenBank/DDBJ databases">
        <title>Whole Genome Sequences of Colwellia marinimaniae MTCD1.</title>
        <authorList>
            <person name="Kusumoto H."/>
            <person name="Inoue M."/>
            <person name="Tanikawa K."/>
            <person name="Maeji H."/>
            <person name="Cameron J.H."/>
            <person name="Bartlett D.H."/>
        </authorList>
    </citation>
    <scope>NUCLEOTIDE SEQUENCE [LARGE SCALE GENOMIC DNA]</scope>
    <source>
        <strain evidence="1 2">MTCD1</strain>
    </source>
</reference>
<accession>A0ABQ0MUT2</accession>
<proteinExistence type="predicted"/>
<organism evidence="1 2">
    <name type="scientific">Colwellia marinimaniae</name>
    <dbReference type="NCBI Taxonomy" id="1513592"/>
    <lineage>
        <taxon>Bacteria</taxon>
        <taxon>Pseudomonadati</taxon>
        <taxon>Pseudomonadota</taxon>
        <taxon>Gammaproteobacteria</taxon>
        <taxon>Alteromonadales</taxon>
        <taxon>Colwelliaceae</taxon>
        <taxon>Colwellia</taxon>
    </lineage>
</organism>
<name>A0ABQ0MUT2_9GAMM</name>
<evidence type="ECO:0000313" key="2">
    <source>
        <dbReference type="Proteomes" id="UP000197068"/>
    </source>
</evidence>
<dbReference type="EMBL" id="BDQM01000011">
    <property type="protein sequence ID" value="GAW96121.1"/>
    <property type="molecule type" value="Genomic_DNA"/>
</dbReference>
<gene>
    <name evidence="1" type="ORF">MTCD1_01731</name>
</gene>
<protein>
    <recommendedName>
        <fullName evidence="3">Helix-turn-helix domain-containing protein</fullName>
    </recommendedName>
</protein>